<dbReference type="EMBL" id="VAHF01000008">
    <property type="protein sequence ID" value="TXG56165.1"/>
    <property type="molecule type" value="Genomic_DNA"/>
</dbReference>
<feature type="domain" description="Sieve element occlusion N-terminal" evidence="1">
    <location>
        <begin position="9"/>
        <end position="246"/>
    </location>
</feature>
<dbReference type="PANTHER" id="PTHR33232:SF20">
    <property type="entry name" value="PROTEIN SIEVE ELEMENT OCCLUSION B-LIKE"/>
    <property type="match status" value="1"/>
</dbReference>
<comment type="caution">
    <text evidence="3">The sequence shown here is derived from an EMBL/GenBank/DDBJ whole genome shotgun (WGS) entry which is preliminary data.</text>
</comment>
<dbReference type="Pfam" id="PF14576">
    <property type="entry name" value="SEO_N"/>
    <property type="match status" value="2"/>
</dbReference>
<dbReference type="Pfam" id="PF14577">
    <property type="entry name" value="SEO_C"/>
    <property type="match status" value="3"/>
</dbReference>
<dbReference type="GO" id="GO:0010088">
    <property type="term" value="P:phloem development"/>
    <property type="evidence" value="ECO:0007669"/>
    <property type="project" value="InterPro"/>
</dbReference>
<dbReference type="InterPro" id="IPR039299">
    <property type="entry name" value="SEOA"/>
</dbReference>
<feature type="domain" description="Sieve element occlusion C-terminal" evidence="2">
    <location>
        <begin position="1254"/>
        <end position="1457"/>
    </location>
</feature>
<feature type="domain" description="Sieve element occlusion N-terminal" evidence="1">
    <location>
        <begin position="736"/>
        <end position="1023"/>
    </location>
</feature>
<evidence type="ECO:0008006" key="5">
    <source>
        <dbReference type="Google" id="ProtNLM"/>
    </source>
</evidence>
<accession>A0A5C7HHH2</accession>
<dbReference type="Proteomes" id="UP000323000">
    <property type="component" value="Chromosome 8"/>
</dbReference>
<protein>
    <recommendedName>
        <fullName evidence="5">Sieve element occlusion N-terminal domain-containing protein</fullName>
    </recommendedName>
</protein>
<evidence type="ECO:0000259" key="2">
    <source>
        <dbReference type="Pfam" id="PF14577"/>
    </source>
</evidence>
<evidence type="ECO:0000313" key="4">
    <source>
        <dbReference type="Proteomes" id="UP000323000"/>
    </source>
</evidence>
<feature type="domain" description="Sieve element occlusion C-terminal" evidence="2">
    <location>
        <begin position="1190"/>
        <end position="1220"/>
    </location>
</feature>
<proteinExistence type="predicted"/>
<sequence>MPQPTLSIEEDNLIRKLLISHDPDGRWLDSEQLLCAMENIMCYATTSELQVSDIYRDALTIDNESNIEVFGSIEPLGHTIYRLSHELLCKCSGEGDLHTRTMNIFDLLRNYRWDAKVVLVLAAFATSYGEFWLIMQLYPQNPLAVLVAMLKQLPSNMYALNPRFKALNLVVRTMVDVTKCIIKFEGLPIKHLKLDDEKISTTKSKIFIAAYWITRNTLICSSHIKDLIAFKPEQIEMYQKILEVLQESHADNQEVLRMLFALKNDFPLKNCSTQAKLGVSELKDKIVILLVSKPEILPLEELLLLIHQTYDHPGNKKLEGSYEIVWIPISFSDTWTDDEEISFEFLSSSLPWYSVRKPKLLDSAVIQFIKEELNFKDNPIMVVLDSHGMVTNLNALDMVVVWGARGYPFSVSKEIELWEEEKWTLKLMIEEINPLFTKYAEEGKTICLYGSSNLDWIREFNAKMQEIISKGLQVELVYVGEKNPNEKVRNILGIIHEEMHSCLLSFAEIQFFWYRLESMRKSILQLGEIADTEEIADTDHILKEVSALLDNDDENNNGWAVFGKGSSPNIVRLQGNKLMECLKLFPEWAENVAKLGFIGALRYAIEPPHVLNEPCSHSTVTSYEEGSPPALAFPQFTFLEATSLKNLHFLLGTTLPFQHFALMIQYKEAYVTKLQCSVLQFLFAISDFTTGVGFSGQSFSTVKSYLSTFNMDLAIVPHKMMQHQFGRGDRHMFSSSDDQGMLKQVQASHAPDGREFAVKPLLYIIEDIFKRSAPGIPGFSLGTKDAQSDVLDDKAFQSGFFDMLDLLSFTINKVSCEISCKCSGGGDAHATTLGIFNLLGSYAWDAKVVLAMAAFALNYGEFWVVAQLYPTNPLAKSVALLKQLPEILERADTLKSRFEALSNLIKAMLEVAKCIVEFKELPSQYISPDIPEMVTATAHIPTAVYWTIRSIVACSAQIMGLIGMGHEYVVSTSESWELSSLAHKVNSIHTHLKNQLNLCYKIIDEKMHIEAYQALVRLMETPHIDNMKVLRALIYAKDDQLPLVIIEGSTKRRTSLDVLRRKNVLLLISDLDVSHDELFILEQMYQESRQHPTRTESQYEVVWMPVLDRTAPWTEEKQKRFEDLQGTMSWYSIHHPSMVDPAVLRYVKEFWHFKKKPILVVLDLQGRVVNTNALLMMWIWGSLAFPFTSSREEALWREESWRLELLADSVDPAIPTWVSTFRSMVTNMILEPPDLTHESLKLISVFFFFFLAIQMSEGKYICLYGGEDMEWIRKFTLTAQAMAKAAGIPWEMLYVGKSNPKEKVRRNMATIVVENLSHTLQDIPLIWFFWVRLESMWHSKMKHGKSAENDPIMQEIVTMLSFDGSDQGWAVICRGSEMAKAKGETILKCFGDYELWKSNAKQKGPIPAINDYLRELYSPHHCNRLILPGTTGSIPERIVCAECGQPMEKFIMYRCCTD</sequence>
<dbReference type="OrthoDB" id="1854460at2759"/>
<organism evidence="3 4">
    <name type="scientific">Acer yangbiense</name>
    <dbReference type="NCBI Taxonomy" id="1000413"/>
    <lineage>
        <taxon>Eukaryota</taxon>
        <taxon>Viridiplantae</taxon>
        <taxon>Streptophyta</taxon>
        <taxon>Embryophyta</taxon>
        <taxon>Tracheophyta</taxon>
        <taxon>Spermatophyta</taxon>
        <taxon>Magnoliopsida</taxon>
        <taxon>eudicotyledons</taxon>
        <taxon>Gunneridae</taxon>
        <taxon>Pentapetalae</taxon>
        <taxon>rosids</taxon>
        <taxon>malvids</taxon>
        <taxon>Sapindales</taxon>
        <taxon>Sapindaceae</taxon>
        <taxon>Hippocastanoideae</taxon>
        <taxon>Acereae</taxon>
        <taxon>Acer</taxon>
    </lineage>
</organism>
<name>A0A5C7HHH2_9ROSI</name>
<evidence type="ECO:0000259" key="1">
    <source>
        <dbReference type="Pfam" id="PF14576"/>
    </source>
</evidence>
<dbReference type="InterPro" id="IPR027944">
    <property type="entry name" value="SEO_C"/>
</dbReference>
<dbReference type="InterPro" id="IPR027942">
    <property type="entry name" value="SEO_N"/>
</dbReference>
<keyword evidence="4" id="KW-1185">Reference proteome</keyword>
<dbReference type="PANTHER" id="PTHR33232">
    <property type="entry name" value="PROTEIN SIEVE ELEMENT OCCLUSION B-LIKE"/>
    <property type="match status" value="1"/>
</dbReference>
<gene>
    <name evidence="3" type="ORF">EZV62_017478</name>
</gene>
<reference evidence="4" key="1">
    <citation type="journal article" date="2019" name="Gigascience">
        <title>De novo genome assembly of the endangered Acer yangbiense, a plant species with extremely small populations endemic to Yunnan Province, China.</title>
        <authorList>
            <person name="Yang J."/>
            <person name="Wariss H.M."/>
            <person name="Tao L."/>
            <person name="Zhang R."/>
            <person name="Yun Q."/>
            <person name="Hollingsworth P."/>
            <person name="Dao Z."/>
            <person name="Luo G."/>
            <person name="Guo H."/>
            <person name="Ma Y."/>
            <person name="Sun W."/>
        </authorList>
    </citation>
    <scope>NUCLEOTIDE SEQUENCE [LARGE SCALE GENOMIC DNA]</scope>
    <source>
        <strain evidence="4">cv. Malutang</strain>
    </source>
</reference>
<evidence type="ECO:0000313" key="3">
    <source>
        <dbReference type="EMBL" id="TXG56165.1"/>
    </source>
</evidence>
<feature type="domain" description="Sieve element occlusion C-terminal" evidence="2">
    <location>
        <begin position="412"/>
        <end position="623"/>
    </location>
</feature>